<reference evidence="11" key="2">
    <citation type="submission" date="2016-08" db="EMBL/GenBank/DDBJ databases">
        <authorList>
            <person name="Seilhamer J.J."/>
        </authorList>
    </citation>
    <scope>NUCLEOTIDE SEQUENCE [LARGE SCALE GENOMIC DNA]</scope>
    <source>
        <strain evidence="11">SA1</strain>
        <plasmid evidence="11">pSA1</plasmid>
    </source>
</reference>
<name>A0A031JTK4_9SPHN</name>
<dbReference type="PROSITE" id="PS52016">
    <property type="entry name" value="TONB_DEPENDENT_REC_3"/>
    <property type="match status" value="1"/>
</dbReference>
<evidence type="ECO:0000313" key="14">
    <source>
        <dbReference type="Proteomes" id="UP000094626"/>
    </source>
</evidence>
<evidence type="ECO:0000259" key="10">
    <source>
        <dbReference type="Pfam" id="PF07715"/>
    </source>
</evidence>
<feature type="signal peptide" evidence="9">
    <location>
        <begin position="1"/>
        <end position="26"/>
    </location>
</feature>
<dbReference type="SUPFAM" id="SSF56935">
    <property type="entry name" value="Porins"/>
    <property type="match status" value="1"/>
</dbReference>
<dbReference type="PATRIC" id="fig|158500.4.peg.3932"/>
<comment type="similarity">
    <text evidence="2 8">Belongs to the TonB-dependent receptor family.</text>
</comment>
<reference evidence="12 13" key="1">
    <citation type="submission" date="2014-03" db="EMBL/GenBank/DDBJ databases">
        <title>Whole genome sequence of Novosphingobium resinovorum KF1.</title>
        <authorList>
            <person name="Gan H.M."/>
            <person name="Gan H.Y."/>
            <person name="Chew T.H."/>
            <person name="Savka M.A."/>
        </authorList>
    </citation>
    <scope>NUCLEOTIDE SEQUENCE [LARGE SCALE GENOMIC DNA]</scope>
    <source>
        <strain evidence="12 13">KF1</strain>
    </source>
</reference>
<keyword evidence="9" id="KW-0732">Signal</keyword>
<evidence type="ECO:0000256" key="8">
    <source>
        <dbReference type="PROSITE-ProRule" id="PRU01360"/>
    </source>
</evidence>
<evidence type="ECO:0000256" key="2">
    <source>
        <dbReference type="ARBA" id="ARBA00009810"/>
    </source>
</evidence>
<dbReference type="EMBL" id="JFYZ01000023">
    <property type="protein sequence ID" value="EZP79702.1"/>
    <property type="molecule type" value="Genomic_DNA"/>
</dbReference>
<dbReference type="GO" id="GO:0015344">
    <property type="term" value="F:siderophore uptake transmembrane transporter activity"/>
    <property type="evidence" value="ECO:0007669"/>
    <property type="project" value="TreeGrafter"/>
</dbReference>
<keyword evidence="6 8" id="KW-0472">Membrane</keyword>
<feature type="chain" id="PRO_5014496913" evidence="9">
    <location>
        <begin position="27"/>
        <end position="663"/>
    </location>
</feature>
<dbReference type="PANTHER" id="PTHR30069">
    <property type="entry name" value="TONB-DEPENDENT OUTER MEMBRANE RECEPTOR"/>
    <property type="match status" value="1"/>
</dbReference>
<evidence type="ECO:0000256" key="1">
    <source>
        <dbReference type="ARBA" id="ARBA00004571"/>
    </source>
</evidence>
<keyword evidence="3 8" id="KW-0813">Transport</keyword>
<comment type="subcellular location">
    <subcellularLocation>
        <location evidence="1 8">Cell outer membrane</location>
        <topology evidence="1 8">Multi-pass membrane protein</topology>
    </subcellularLocation>
</comment>
<dbReference type="OrthoDB" id="9796221at2"/>
<keyword evidence="4 8" id="KW-1134">Transmembrane beta strand</keyword>
<keyword evidence="7 8" id="KW-0998">Cell outer membrane</keyword>
<dbReference type="RefSeq" id="WP_036527934.1">
    <property type="nucleotide sequence ID" value="NZ_CP017076.1"/>
</dbReference>
<feature type="domain" description="TonB-dependent receptor plug" evidence="10">
    <location>
        <begin position="56"/>
        <end position="169"/>
    </location>
</feature>
<dbReference type="InterPro" id="IPR039426">
    <property type="entry name" value="TonB-dep_rcpt-like"/>
</dbReference>
<dbReference type="Proteomes" id="UP000024329">
    <property type="component" value="Unassembled WGS sequence"/>
</dbReference>
<dbReference type="Gene3D" id="2.170.130.10">
    <property type="entry name" value="TonB-dependent receptor, plug domain"/>
    <property type="match status" value="1"/>
</dbReference>
<dbReference type="Gene3D" id="2.40.170.20">
    <property type="entry name" value="TonB-dependent receptor, beta-barrel domain"/>
    <property type="match status" value="1"/>
</dbReference>
<accession>A0A031JTK4</accession>
<keyword evidence="12" id="KW-0675">Receptor</keyword>
<evidence type="ECO:0000256" key="7">
    <source>
        <dbReference type="ARBA" id="ARBA00023237"/>
    </source>
</evidence>
<evidence type="ECO:0000313" key="13">
    <source>
        <dbReference type="Proteomes" id="UP000024329"/>
    </source>
</evidence>
<keyword evidence="11" id="KW-0614">Plasmid</keyword>
<dbReference type="AlphaFoldDB" id="A0A031JTK4"/>
<organism evidence="12 13">
    <name type="scientific">Novosphingobium resinovorum</name>
    <dbReference type="NCBI Taxonomy" id="158500"/>
    <lineage>
        <taxon>Bacteria</taxon>
        <taxon>Pseudomonadati</taxon>
        <taxon>Pseudomonadota</taxon>
        <taxon>Alphaproteobacteria</taxon>
        <taxon>Sphingomonadales</taxon>
        <taxon>Sphingomonadaceae</taxon>
        <taxon>Novosphingobium</taxon>
    </lineage>
</organism>
<geneLocation type="plasmid" evidence="11 14">
    <name>pSA1</name>
</geneLocation>
<evidence type="ECO:0000313" key="11">
    <source>
        <dbReference type="EMBL" id="AOR79294.1"/>
    </source>
</evidence>
<dbReference type="GO" id="GO:0009279">
    <property type="term" value="C:cell outer membrane"/>
    <property type="evidence" value="ECO:0007669"/>
    <property type="project" value="UniProtKB-SubCell"/>
</dbReference>
<gene>
    <name evidence="11" type="ORF">BES08_20775</name>
    <name evidence="12" type="ORF">BV97_03859</name>
</gene>
<protein>
    <submittedName>
        <fullName evidence="11">Ligand-gated channel</fullName>
    </submittedName>
    <submittedName>
        <fullName evidence="12">TonB-dependent receptor plug</fullName>
    </submittedName>
</protein>
<evidence type="ECO:0000256" key="9">
    <source>
        <dbReference type="SAM" id="SignalP"/>
    </source>
</evidence>
<dbReference type="eggNOG" id="COG4772">
    <property type="taxonomic scope" value="Bacteria"/>
</dbReference>
<evidence type="ECO:0000256" key="3">
    <source>
        <dbReference type="ARBA" id="ARBA00022448"/>
    </source>
</evidence>
<reference evidence="14" key="3">
    <citation type="journal article" date="2017" name="J. Biotechnol.">
        <title>Complete genome sequence of Novosphingobium resinovorum SA1, a versatile xenobiotic-degrading bacterium capable of utilizing sulfanilic acid.</title>
        <authorList>
            <person name="Hegedus B."/>
            <person name="Kos P.B."/>
            <person name="Balint B."/>
            <person name="Maroti G."/>
            <person name="Gan H.M."/>
            <person name="Perei K."/>
            <person name="Rakhely G."/>
        </authorList>
    </citation>
    <scope>NUCLEOTIDE SEQUENCE [LARGE SCALE GENOMIC DNA]</scope>
    <source>
        <strain evidence="14">SA1</strain>
    </source>
</reference>
<dbReference type="KEGG" id="nre:BES08_20775"/>
<evidence type="ECO:0000256" key="6">
    <source>
        <dbReference type="ARBA" id="ARBA00023136"/>
    </source>
</evidence>
<dbReference type="Pfam" id="PF07715">
    <property type="entry name" value="Plug"/>
    <property type="match status" value="1"/>
</dbReference>
<dbReference type="PANTHER" id="PTHR30069:SF41">
    <property type="entry name" value="HEME_HEMOPEXIN UTILIZATION PROTEIN C"/>
    <property type="match status" value="1"/>
</dbReference>
<evidence type="ECO:0000256" key="4">
    <source>
        <dbReference type="ARBA" id="ARBA00022452"/>
    </source>
</evidence>
<sequence>MLRSFAARALGGVSAIAFFVAAPAHAQDAAATDKNTQAGEFLGTIDIGESTRAIQTDTATPITVIDRKEIEDRQASTIAELLDSVPGVTLINGSTPIGSGINIRGFGANGTYGTDQKVAFVVDGATTGSEEIYRVGTQLFTDPLLYKHAQVIRGTVGSFEWGSGIIGGVVLLETNDAATVLHGKTGITASQTVSGQTNGNGFATSTTVAAMPTEQFEFLANYTWRTQSTQQDGHGDDIGNSSFKLPSFLVKGAFHFGADNAHTIAASFNQTTTSDRDVPYDSFGTTAGVFGNVDRDTKSQVLTVSYAYKPVDNDAVNLQLLYTYANQEIDQSAVGVAISPVLNADHRYETSKITLKNAALFSTGPIHHNLHFGVEYIHKKRADASSAPGGTDNRMAAFAVDEIGLFKGFTLSPAIRWETSNVKSNRTGTPVSYNNTAWMGGVSARYELPFGLAAFGSWARTRNLPIIDDLDNATYMNQPEKSRTWEAGGSFDRTDLLGKGDHLAIKVNYYDTELTDNTAYSGVREVYLDGFEIEASYATASGIYFDFNATIPDGQRLRTTGVIDDWTNLPQKTYMLSAGKRFGKLLDVRWETTLAEDLDINGTEHKGFDVHNLRATITPSGGIFENVALRLSVENIFDTYYQSALSTRPAVGRNFKAALSKMF</sequence>
<evidence type="ECO:0000313" key="12">
    <source>
        <dbReference type="EMBL" id="EZP79702.1"/>
    </source>
</evidence>
<dbReference type="InterPro" id="IPR037066">
    <property type="entry name" value="Plug_dom_sf"/>
</dbReference>
<keyword evidence="5 8" id="KW-0812">Transmembrane</keyword>
<dbReference type="Proteomes" id="UP000094626">
    <property type="component" value="Plasmid pSA1"/>
</dbReference>
<dbReference type="InterPro" id="IPR012910">
    <property type="entry name" value="Plug_dom"/>
</dbReference>
<dbReference type="EMBL" id="CP017076">
    <property type="protein sequence ID" value="AOR79294.1"/>
    <property type="molecule type" value="Genomic_DNA"/>
</dbReference>
<dbReference type="GO" id="GO:0044718">
    <property type="term" value="P:siderophore transmembrane transport"/>
    <property type="evidence" value="ECO:0007669"/>
    <property type="project" value="TreeGrafter"/>
</dbReference>
<keyword evidence="14" id="KW-1185">Reference proteome</keyword>
<dbReference type="InterPro" id="IPR036942">
    <property type="entry name" value="Beta-barrel_TonB_sf"/>
</dbReference>
<proteinExistence type="inferred from homology"/>
<evidence type="ECO:0000256" key="5">
    <source>
        <dbReference type="ARBA" id="ARBA00022692"/>
    </source>
</evidence>